<dbReference type="PANTHER" id="PTHR30292">
    <property type="entry name" value="UNCHARACTERIZED PROTEIN YBGL-RELATED"/>
    <property type="match status" value="1"/>
</dbReference>
<dbReference type="GO" id="GO:0005975">
    <property type="term" value="P:carbohydrate metabolic process"/>
    <property type="evidence" value="ECO:0007669"/>
    <property type="project" value="InterPro"/>
</dbReference>
<dbReference type="HAMAP" id="MF_00691">
    <property type="entry name" value="PxpA"/>
    <property type="match status" value="1"/>
</dbReference>
<organism evidence="2 3">
    <name type="scientific">Oscillibacter hominis</name>
    <dbReference type="NCBI Taxonomy" id="2763056"/>
    <lineage>
        <taxon>Bacteria</taxon>
        <taxon>Bacillati</taxon>
        <taxon>Bacillota</taxon>
        <taxon>Clostridia</taxon>
        <taxon>Eubacteriales</taxon>
        <taxon>Oscillospiraceae</taxon>
        <taxon>Oscillibacter</taxon>
    </lineage>
</organism>
<dbReference type="SUPFAM" id="SSF88713">
    <property type="entry name" value="Glycoside hydrolase/deacetylase"/>
    <property type="match status" value="1"/>
</dbReference>
<dbReference type="NCBIfam" id="NF003816">
    <property type="entry name" value="PRK05406.1-5"/>
    <property type="match status" value="1"/>
</dbReference>
<dbReference type="NCBIfam" id="NF003814">
    <property type="entry name" value="PRK05406.1-3"/>
    <property type="match status" value="1"/>
</dbReference>
<dbReference type="Pfam" id="PF03746">
    <property type="entry name" value="LamB_YcsF"/>
    <property type="match status" value="1"/>
</dbReference>
<dbReference type="EMBL" id="CP060490">
    <property type="protein sequence ID" value="QNL44644.1"/>
    <property type="molecule type" value="Genomic_DNA"/>
</dbReference>
<dbReference type="Proteomes" id="UP000515960">
    <property type="component" value="Chromosome"/>
</dbReference>
<dbReference type="InterPro" id="IPR005501">
    <property type="entry name" value="LamB/YcsF/PxpA-like"/>
</dbReference>
<accession>A0A7G9B513</accession>
<evidence type="ECO:0000313" key="2">
    <source>
        <dbReference type="EMBL" id="QNL44644.1"/>
    </source>
</evidence>
<protein>
    <recommendedName>
        <fullName evidence="1">5-oxoprolinase subunit A</fullName>
        <shortName evidence="1">5-OPase subunit A</shortName>
        <ecNumber evidence="1">3.5.2.9</ecNumber>
    </recommendedName>
    <alternativeName>
        <fullName evidence="1">5-oxoprolinase (ATP-hydrolyzing) subunit A</fullName>
    </alternativeName>
</protein>
<name>A0A7G9B513_9FIRM</name>
<dbReference type="InterPro" id="IPR011330">
    <property type="entry name" value="Glyco_hydro/deAcase_b/a-brl"/>
</dbReference>
<dbReference type="KEGG" id="ohi:H8790_00890"/>
<dbReference type="GO" id="GO:0005524">
    <property type="term" value="F:ATP binding"/>
    <property type="evidence" value="ECO:0007669"/>
    <property type="project" value="UniProtKB-UniRule"/>
</dbReference>
<gene>
    <name evidence="1" type="primary">pxpA</name>
    <name evidence="2" type="ORF">H8790_00890</name>
</gene>
<keyword evidence="1" id="KW-0378">Hydrolase</keyword>
<evidence type="ECO:0000256" key="1">
    <source>
        <dbReference type="HAMAP-Rule" id="MF_00691"/>
    </source>
</evidence>
<keyword evidence="1" id="KW-0067">ATP-binding</keyword>
<dbReference type="PANTHER" id="PTHR30292:SF0">
    <property type="entry name" value="5-OXOPROLINASE SUBUNIT A"/>
    <property type="match status" value="1"/>
</dbReference>
<comment type="subunit">
    <text evidence="1">Forms a complex composed of PxpA, PxpB and PxpC.</text>
</comment>
<evidence type="ECO:0000313" key="3">
    <source>
        <dbReference type="Proteomes" id="UP000515960"/>
    </source>
</evidence>
<dbReference type="CDD" id="cd10787">
    <property type="entry name" value="LamB_YcsF_like"/>
    <property type="match status" value="1"/>
</dbReference>
<dbReference type="GO" id="GO:0017168">
    <property type="term" value="F:5-oxoprolinase (ATP-hydrolyzing) activity"/>
    <property type="evidence" value="ECO:0007669"/>
    <property type="project" value="UniProtKB-UniRule"/>
</dbReference>
<dbReference type="Gene3D" id="3.20.20.370">
    <property type="entry name" value="Glycoside hydrolase/deacetylase"/>
    <property type="match status" value="1"/>
</dbReference>
<comment type="function">
    <text evidence="1">Catalyzes the cleavage of 5-oxoproline to form L-glutamate coupled to the hydrolysis of ATP to ADP and inorganic phosphate.</text>
</comment>
<dbReference type="AlphaFoldDB" id="A0A7G9B513"/>
<dbReference type="EC" id="3.5.2.9" evidence="1"/>
<proteinExistence type="inferred from homology"/>
<dbReference type="RefSeq" id="WP_187333230.1">
    <property type="nucleotide sequence ID" value="NZ_CP060490.1"/>
</dbReference>
<sequence>MMKIDLNSDIGESFGDYRLGCDAELIQYVSSVNLACGFHAGDPMVMEKSVRMCAEAGVAIGAHPGFPDLMGFGRRQMKLSFEEAKTYIKYQLGALTAFTSSCGLKIQHLKAHGAFGNMALKDETLARAICTAVAEVDPTIIVMSLPGCCVVKEAQKMGLRFANEVFADRAYNEDCTLVARGTPGAMIEDPDLATERVIRMIKEKKVTAITGKDIDIDCHTVCVHGDTPSAIEIVKKMRAALEAEGIEIANLSDR</sequence>
<comment type="similarity">
    <text evidence="1">Belongs to the LamB/PxpA family.</text>
</comment>
<reference evidence="2 3" key="1">
    <citation type="submission" date="2020-08" db="EMBL/GenBank/DDBJ databases">
        <authorList>
            <person name="Liu C."/>
            <person name="Sun Q."/>
        </authorList>
    </citation>
    <scope>NUCLEOTIDE SEQUENCE [LARGE SCALE GENOMIC DNA]</scope>
    <source>
        <strain evidence="2 3">NSJ-62</strain>
    </source>
</reference>
<keyword evidence="3" id="KW-1185">Reference proteome</keyword>
<keyword evidence="1" id="KW-0547">Nucleotide-binding</keyword>
<comment type="catalytic activity">
    <reaction evidence="1">
        <text>5-oxo-L-proline + ATP + 2 H2O = L-glutamate + ADP + phosphate + H(+)</text>
        <dbReference type="Rhea" id="RHEA:10348"/>
        <dbReference type="ChEBI" id="CHEBI:15377"/>
        <dbReference type="ChEBI" id="CHEBI:15378"/>
        <dbReference type="ChEBI" id="CHEBI:29985"/>
        <dbReference type="ChEBI" id="CHEBI:30616"/>
        <dbReference type="ChEBI" id="CHEBI:43474"/>
        <dbReference type="ChEBI" id="CHEBI:58402"/>
        <dbReference type="ChEBI" id="CHEBI:456216"/>
        <dbReference type="EC" id="3.5.2.9"/>
    </reaction>
</comment>